<evidence type="ECO:0000313" key="1">
    <source>
        <dbReference type="EMBL" id="GAX84140.1"/>
    </source>
</evidence>
<organism evidence="1 2">
    <name type="scientific">Chlamydomonas eustigma</name>
    <dbReference type="NCBI Taxonomy" id="1157962"/>
    <lineage>
        <taxon>Eukaryota</taxon>
        <taxon>Viridiplantae</taxon>
        <taxon>Chlorophyta</taxon>
        <taxon>core chlorophytes</taxon>
        <taxon>Chlorophyceae</taxon>
        <taxon>CS clade</taxon>
        <taxon>Chlamydomonadales</taxon>
        <taxon>Chlamydomonadaceae</taxon>
        <taxon>Chlamydomonas</taxon>
    </lineage>
</organism>
<sequence>MIYETVTGSTPSGNISESRLLELEKLAKSTSQCILTPLKFFLSWSGVLVLTYEGFPRALESLKEHIASNITSLPPENSGSKWPKTSLGCLADGVRITPQQMELLLKICWEESQAFSKSAASLQQEINYSSMAVPVDALKVVVYECRSLERRISCQNLPFGLPLDKSSPSSKERERVASVLLEAESEGYWFQASRDGSRENHYRGNALGVTLVHDLQHAFTLQKLYSTVKPQEEQGTLQELLRRFRDRVDRELPGLYRWFTDDSLHVTLRAVMG</sequence>
<gene>
    <name evidence="1" type="ORF">CEUSTIGMA_g11563.t1</name>
</gene>
<comment type="caution">
    <text evidence="1">The sequence shown here is derived from an EMBL/GenBank/DDBJ whole genome shotgun (WGS) entry which is preliminary data.</text>
</comment>
<keyword evidence="2" id="KW-1185">Reference proteome</keyword>
<accession>A0A250XMW4</accession>
<dbReference type="EMBL" id="BEGY01000117">
    <property type="protein sequence ID" value="GAX84140.1"/>
    <property type="molecule type" value="Genomic_DNA"/>
</dbReference>
<evidence type="ECO:0000313" key="2">
    <source>
        <dbReference type="Proteomes" id="UP000232323"/>
    </source>
</evidence>
<name>A0A250XMW4_9CHLO</name>
<dbReference type="OrthoDB" id="2139710at2759"/>
<reference evidence="1 2" key="1">
    <citation type="submission" date="2017-08" db="EMBL/GenBank/DDBJ databases">
        <title>Acidophilic green algal genome provides insights into adaptation to an acidic environment.</title>
        <authorList>
            <person name="Hirooka S."/>
            <person name="Hirose Y."/>
            <person name="Kanesaki Y."/>
            <person name="Higuchi S."/>
            <person name="Fujiwara T."/>
            <person name="Onuma R."/>
            <person name="Era A."/>
            <person name="Ohbayashi R."/>
            <person name="Uzuka A."/>
            <person name="Nozaki H."/>
            <person name="Yoshikawa H."/>
            <person name="Miyagishima S.Y."/>
        </authorList>
    </citation>
    <scope>NUCLEOTIDE SEQUENCE [LARGE SCALE GENOMIC DNA]</scope>
    <source>
        <strain evidence="1 2">NIES-2499</strain>
    </source>
</reference>
<dbReference type="Proteomes" id="UP000232323">
    <property type="component" value="Unassembled WGS sequence"/>
</dbReference>
<protein>
    <submittedName>
        <fullName evidence="1">Uncharacterized protein</fullName>
    </submittedName>
</protein>
<dbReference type="AlphaFoldDB" id="A0A250XMW4"/>
<proteinExistence type="predicted"/>